<dbReference type="Proteomes" id="UP000263642">
    <property type="component" value="Unassembled WGS sequence"/>
</dbReference>
<sequence>MDLKLTGASVVITGGASGIGLATARAFAAEGAQIILWDQSDQ</sequence>
<dbReference type="SUPFAM" id="SSF51735">
    <property type="entry name" value="NAD(P)-binding Rossmann-fold domains"/>
    <property type="match status" value="1"/>
</dbReference>
<dbReference type="EMBL" id="DQAY01000201">
    <property type="protein sequence ID" value="HCO27517.1"/>
    <property type="molecule type" value="Genomic_DNA"/>
</dbReference>
<comment type="caution">
    <text evidence="1">The sequence shown here is derived from an EMBL/GenBank/DDBJ whole genome shotgun (WGS) entry which is preliminary data.</text>
</comment>
<dbReference type="Pfam" id="PF00106">
    <property type="entry name" value="adh_short"/>
    <property type="match status" value="1"/>
</dbReference>
<dbReference type="Gene3D" id="3.40.50.720">
    <property type="entry name" value="NAD(P)-binding Rossmann-like Domain"/>
    <property type="match status" value="1"/>
</dbReference>
<reference evidence="1 2" key="1">
    <citation type="journal article" date="2018" name="Nat. Biotechnol.">
        <title>A standardized bacterial taxonomy based on genome phylogeny substantially revises the tree of life.</title>
        <authorList>
            <person name="Parks D.H."/>
            <person name="Chuvochina M."/>
            <person name="Waite D.W."/>
            <person name="Rinke C."/>
            <person name="Skarshewski A."/>
            <person name="Chaumeil P.A."/>
            <person name="Hugenholtz P."/>
        </authorList>
    </citation>
    <scope>NUCLEOTIDE SEQUENCE [LARGE SCALE GENOMIC DNA]</scope>
    <source>
        <strain evidence="1">UBA9375</strain>
    </source>
</reference>
<proteinExistence type="predicted"/>
<evidence type="ECO:0000313" key="1">
    <source>
        <dbReference type="EMBL" id="HCO27517.1"/>
    </source>
</evidence>
<feature type="non-terminal residue" evidence="1">
    <location>
        <position position="42"/>
    </location>
</feature>
<dbReference type="AlphaFoldDB" id="A0A3D3RHJ9"/>
<dbReference type="InterPro" id="IPR036291">
    <property type="entry name" value="NAD(P)-bd_dom_sf"/>
</dbReference>
<accession>A0A3D3RHJ9</accession>
<gene>
    <name evidence="1" type="ORF">DIT97_32640</name>
</gene>
<evidence type="ECO:0000313" key="2">
    <source>
        <dbReference type="Proteomes" id="UP000263642"/>
    </source>
</evidence>
<dbReference type="InterPro" id="IPR002347">
    <property type="entry name" value="SDR_fam"/>
</dbReference>
<protein>
    <submittedName>
        <fullName evidence="1">Oxidoreductase</fullName>
    </submittedName>
</protein>
<name>A0A3D3RHJ9_9PLAN</name>
<organism evidence="1 2">
    <name type="scientific">Gimesia maris</name>
    <dbReference type="NCBI Taxonomy" id="122"/>
    <lineage>
        <taxon>Bacteria</taxon>
        <taxon>Pseudomonadati</taxon>
        <taxon>Planctomycetota</taxon>
        <taxon>Planctomycetia</taxon>
        <taxon>Planctomycetales</taxon>
        <taxon>Planctomycetaceae</taxon>
        <taxon>Gimesia</taxon>
    </lineage>
</organism>